<name>A0A2N5XWX5_9HYPH</name>
<evidence type="ECO:0000259" key="1">
    <source>
        <dbReference type="Pfam" id="PF13276"/>
    </source>
</evidence>
<keyword evidence="3" id="KW-1185">Reference proteome</keyword>
<comment type="caution">
    <text evidence="2">The sequence shown here is derived from an EMBL/GenBank/DDBJ whole genome shotgun (WGS) entry which is preliminary data.</text>
</comment>
<reference evidence="2 3" key="1">
    <citation type="submission" date="2018-01" db="EMBL/GenBank/DDBJ databases">
        <title>The draft genome sequence of Cohaesibacter sp. H1304.</title>
        <authorList>
            <person name="Wang N.-N."/>
            <person name="Du Z.-J."/>
        </authorList>
    </citation>
    <scope>NUCLEOTIDE SEQUENCE [LARGE SCALE GENOMIC DNA]</scope>
    <source>
        <strain evidence="2 3">H1304</strain>
    </source>
</reference>
<dbReference type="PANTHER" id="PTHR47515:SF1">
    <property type="entry name" value="BLR2054 PROTEIN"/>
    <property type="match status" value="1"/>
</dbReference>
<feature type="domain" description="HTH-like" evidence="1">
    <location>
        <begin position="56"/>
        <end position="109"/>
    </location>
</feature>
<accession>A0A2N5XWX5</accession>
<dbReference type="Pfam" id="PF13276">
    <property type="entry name" value="HTH_21"/>
    <property type="match status" value="1"/>
</dbReference>
<dbReference type="Proteomes" id="UP000234881">
    <property type="component" value="Unassembled WGS sequence"/>
</dbReference>
<dbReference type="PANTHER" id="PTHR47515">
    <property type="entry name" value="LOW CALCIUM RESPONSE LOCUS PROTEIN T"/>
    <property type="match status" value="1"/>
</dbReference>
<sequence>MVTPVGKREAVAHACKEHGVSHPLPGRRLHRREGRGCAILPIDRSSVRYKNTGGDDADLREAIKAEAAKRRRFGYRKIAVMLARQGIHMNLKKLRRLYREEKLEVRKCPSRRRSACLPVNGRPLTCSGYH</sequence>
<dbReference type="InterPro" id="IPR025948">
    <property type="entry name" value="HTH-like_dom"/>
</dbReference>
<protein>
    <recommendedName>
        <fullName evidence="1">HTH-like domain-containing protein</fullName>
    </recommendedName>
</protein>
<proteinExistence type="predicted"/>
<gene>
    <name evidence="2" type="ORF">C0081_01890</name>
</gene>
<organism evidence="2 3">
    <name type="scientific">Cohaesibacter celericrescens</name>
    <dbReference type="NCBI Taxonomy" id="2067669"/>
    <lineage>
        <taxon>Bacteria</taxon>
        <taxon>Pseudomonadati</taxon>
        <taxon>Pseudomonadota</taxon>
        <taxon>Alphaproteobacteria</taxon>
        <taxon>Hyphomicrobiales</taxon>
        <taxon>Cohaesibacteraceae</taxon>
    </lineage>
</organism>
<evidence type="ECO:0000313" key="2">
    <source>
        <dbReference type="EMBL" id="PLW79011.1"/>
    </source>
</evidence>
<dbReference type="RefSeq" id="WP_101532093.1">
    <property type="nucleotide sequence ID" value="NZ_PKUQ01000001.1"/>
</dbReference>
<dbReference type="EMBL" id="PKUQ01000001">
    <property type="protein sequence ID" value="PLW79011.1"/>
    <property type="molecule type" value="Genomic_DNA"/>
</dbReference>
<evidence type="ECO:0000313" key="3">
    <source>
        <dbReference type="Proteomes" id="UP000234881"/>
    </source>
</evidence>
<dbReference type="AlphaFoldDB" id="A0A2N5XWX5"/>
<dbReference type="OrthoDB" id="9809060at2"/>